<sequence length="123" mass="13958">MKIIINSSSMVPIYEQIMDQVKAQITAGDLKENDALPSVRTLAKELKISALTVKKAYDNLEQEGYTVTVHGKGTYVAAANKERIKEEQRREVEEDLDNAVQKGRRCGLTDEEIRELFELIMED</sequence>
<evidence type="ECO:0000313" key="7">
    <source>
        <dbReference type="Proteomes" id="UP000823902"/>
    </source>
</evidence>
<dbReference type="PROSITE" id="PS50949">
    <property type="entry name" value="HTH_GNTR"/>
    <property type="match status" value="1"/>
</dbReference>
<evidence type="ECO:0000313" key="6">
    <source>
        <dbReference type="EMBL" id="HJC74804.1"/>
    </source>
</evidence>
<dbReference type="EMBL" id="DWVY01000041">
    <property type="protein sequence ID" value="HJC74804.1"/>
    <property type="molecule type" value="Genomic_DNA"/>
</dbReference>
<keyword evidence="1" id="KW-0805">Transcription regulation</keyword>
<reference evidence="6" key="1">
    <citation type="journal article" date="2021" name="PeerJ">
        <title>Extensive microbial diversity within the chicken gut microbiome revealed by metagenomics and culture.</title>
        <authorList>
            <person name="Gilroy R."/>
            <person name="Ravi A."/>
            <person name="Getino M."/>
            <person name="Pursley I."/>
            <person name="Horton D.L."/>
            <person name="Alikhan N.F."/>
            <person name="Baker D."/>
            <person name="Gharbi K."/>
            <person name="Hall N."/>
            <person name="Watson M."/>
            <person name="Adriaenssens E.M."/>
            <person name="Foster-Nyarko E."/>
            <person name="Jarju S."/>
            <person name="Secka A."/>
            <person name="Antonio M."/>
            <person name="Oren A."/>
            <person name="Chaudhuri R.R."/>
            <person name="La Ragione R."/>
            <person name="Hildebrand F."/>
            <person name="Pallen M.J."/>
        </authorList>
    </citation>
    <scope>NUCLEOTIDE SEQUENCE</scope>
    <source>
        <strain evidence="6">CHK196-7946</strain>
    </source>
</reference>
<dbReference type="Gene3D" id="1.10.10.10">
    <property type="entry name" value="Winged helix-like DNA-binding domain superfamily/Winged helix DNA-binding domain"/>
    <property type="match status" value="1"/>
</dbReference>
<dbReference type="AlphaFoldDB" id="A0A9D2Q8E3"/>
<evidence type="ECO:0000259" key="5">
    <source>
        <dbReference type="PROSITE" id="PS50949"/>
    </source>
</evidence>
<dbReference type="SUPFAM" id="SSF46785">
    <property type="entry name" value="Winged helix' DNA-binding domain"/>
    <property type="match status" value="1"/>
</dbReference>
<evidence type="ECO:0000256" key="1">
    <source>
        <dbReference type="ARBA" id="ARBA00023015"/>
    </source>
</evidence>
<feature type="coiled-coil region" evidence="4">
    <location>
        <begin position="43"/>
        <end position="102"/>
    </location>
</feature>
<evidence type="ECO:0000256" key="3">
    <source>
        <dbReference type="ARBA" id="ARBA00023163"/>
    </source>
</evidence>
<dbReference type="InterPro" id="IPR036388">
    <property type="entry name" value="WH-like_DNA-bd_sf"/>
</dbReference>
<dbReference type="PANTHER" id="PTHR38445">
    <property type="entry name" value="HTH-TYPE TRANSCRIPTIONAL REPRESSOR YTRA"/>
    <property type="match status" value="1"/>
</dbReference>
<comment type="caution">
    <text evidence="6">The sequence shown here is derived from an EMBL/GenBank/DDBJ whole genome shotgun (WGS) entry which is preliminary data.</text>
</comment>
<dbReference type="GO" id="GO:0003700">
    <property type="term" value="F:DNA-binding transcription factor activity"/>
    <property type="evidence" value="ECO:0007669"/>
    <property type="project" value="InterPro"/>
</dbReference>
<evidence type="ECO:0000256" key="4">
    <source>
        <dbReference type="SAM" id="Coils"/>
    </source>
</evidence>
<dbReference type="Proteomes" id="UP000823902">
    <property type="component" value="Unassembled WGS sequence"/>
</dbReference>
<proteinExistence type="predicted"/>
<dbReference type="PANTHER" id="PTHR38445:SF7">
    <property type="entry name" value="GNTR-FAMILY TRANSCRIPTIONAL REGULATOR"/>
    <property type="match status" value="1"/>
</dbReference>
<protein>
    <submittedName>
        <fullName evidence="6">GntR family transcriptional regulator</fullName>
    </submittedName>
</protein>
<keyword evidence="4" id="KW-0175">Coiled coil</keyword>
<dbReference type="CDD" id="cd07377">
    <property type="entry name" value="WHTH_GntR"/>
    <property type="match status" value="1"/>
</dbReference>
<name>A0A9D2Q8E3_9FIRM</name>
<organism evidence="6 7">
    <name type="scientific">Candidatus Mediterraneibacter faecavium</name>
    <dbReference type="NCBI Taxonomy" id="2838668"/>
    <lineage>
        <taxon>Bacteria</taxon>
        <taxon>Bacillati</taxon>
        <taxon>Bacillota</taxon>
        <taxon>Clostridia</taxon>
        <taxon>Lachnospirales</taxon>
        <taxon>Lachnospiraceae</taxon>
        <taxon>Mediterraneibacter</taxon>
    </lineage>
</organism>
<feature type="domain" description="HTH gntR-type" evidence="5">
    <location>
        <begin position="11"/>
        <end position="79"/>
    </location>
</feature>
<dbReference type="GO" id="GO:0003677">
    <property type="term" value="F:DNA binding"/>
    <property type="evidence" value="ECO:0007669"/>
    <property type="project" value="UniProtKB-KW"/>
</dbReference>
<keyword evidence="3" id="KW-0804">Transcription</keyword>
<dbReference type="InterPro" id="IPR000524">
    <property type="entry name" value="Tscrpt_reg_HTH_GntR"/>
</dbReference>
<dbReference type="Pfam" id="PF00392">
    <property type="entry name" value="GntR"/>
    <property type="match status" value="1"/>
</dbReference>
<keyword evidence="2" id="KW-0238">DNA-binding</keyword>
<gene>
    <name evidence="6" type="ORF">H9697_07665</name>
</gene>
<evidence type="ECO:0000256" key="2">
    <source>
        <dbReference type="ARBA" id="ARBA00023125"/>
    </source>
</evidence>
<accession>A0A9D2Q8E3</accession>
<dbReference type="SMART" id="SM00345">
    <property type="entry name" value="HTH_GNTR"/>
    <property type="match status" value="1"/>
</dbReference>
<dbReference type="InterPro" id="IPR036390">
    <property type="entry name" value="WH_DNA-bd_sf"/>
</dbReference>
<reference evidence="6" key="2">
    <citation type="submission" date="2021-04" db="EMBL/GenBank/DDBJ databases">
        <authorList>
            <person name="Gilroy R."/>
        </authorList>
    </citation>
    <scope>NUCLEOTIDE SEQUENCE</scope>
    <source>
        <strain evidence="6">CHK196-7946</strain>
    </source>
</reference>